<dbReference type="EMBL" id="UINC01088020">
    <property type="protein sequence ID" value="SVC37882.1"/>
    <property type="molecule type" value="Genomic_DNA"/>
</dbReference>
<dbReference type="Pfam" id="PF02167">
    <property type="entry name" value="Cytochrom_C1"/>
    <property type="match status" value="1"/>
</dbReference>
<keyword evidence="6" id="KW-0408">Iron</keyword>
<gene>
    <name evidence="10" type="ORF">METZ01_LOCUS290736</name>
</gene>
<dbReference type="AlphaFoldDB" id="A0A382LS24"/>
<dbReference type="InterPro" id="IPR036909">
    <property type="entry name" value="Cyt_c-like_dom_sf"/>
</dbReference>
<accession>A0A382LS24</accession>
<feature type="domain" description="Cytochrome c" evidence="9">
    <location>
        <begin position="8"/>
        <end position="163"/>
    </location>
</feature>
<dbReference type="Gene3D" id="1.20.5.100">
    <property type="entry name" value="Cytochrome c1, transmembrane anchor, C-terminal"/>
    <property type="match status" value="1"/>
</dbReference>
<dbReference type="GO" id="GO:0009055">
    <property type="term" value="F:electron transfer activity"/>
    <property type="evidence" value="ECO:0007669"/>
    <property type="project" value="InterPro"/>
</dbReference>
<dbReference type="GO" id="GO:0020037">
    <property type="term" value="F:heme binding"/>
    <property type="evidence" value="ECO:0007669"/>
    <property type="project" value="InterPro"/>
</dbReference>
<name>A0A382LS24_9ZZZZ</name>
<keyword evidence="3 8" id="KW-0812">Transmembrane</keyword>
<keyword evidence="7 8" id="KW-0472">Membrane</keyword>
<dbReference type="GO" id="GO:0005739">
    <property type="term" value="C:mitochondrion"/>
    <property type="evidence" value="ECO:0007669"/>
    <property type="project" value="GOC"/>
</dbReference>
<evidence type="ECO:0000259" key="9">
    <source>
        <dbReference type="PROSITE" id="PS51007"/>
    </source>
</evidence>
<keyword evidence="2" id="KW-0349">Heme</keyword>
<evidence type="ECO:0000256" key="8">
    <source>
        <dbReference type="SAM" id="Phobius"/>
    </source>
</evidence>
<feature type="transmembrane region" description="Helical" evidence="8">
    <location>
        <begin position="191"/>
        <end position="210"/>
    </location>
</feature>
<dbReference type="PROSITE" id="PS51007">
    <property type="entry name" value="CYTC"/>
    <property type="match status" value="1"/>
</dbReference>
<evidence type="ECO:0000256" key="5">
    <source>
        <dbReference type="ARBA" id="ARBA00022989"/>
    </source>
</evidence>
<evidence type="ECO:0000256" key="3">
    <source>
        <dbReference type="ARBA" id="ARBA00022692"/>
    </source>
</evidence>
<dbReference type="PRINTS" id="PR00603">
    <property type="entry name" value="CYTOCHROMEC1"/>
</dbReference>
<dbReference type="GO" id="GO:0006122">
    <property type="term" value="P:mitochondrial electron transport, ubiquinol to cytochrome c"/>
    <property type="evidence" value="ECO:0007669"/>
    <property type="project" value="TreeGrafter"/>
</dbReference>
<keyword evidence="5 8" id="KW-1133">Transmembrane helix</keyword>
<evidence type="ECO:0000256" key="2">
    <source>
        <dbReference type="ARBA" id="ARBA00022617"/>
    </source>
</evidence>
<comment type="subcellular location">
    <subcellularLocation>
        <location evidence="1">Membrane</location>
    </subcellularLocation>
</comment>
<protein>
    <recommendedName>
        <fullName evidence="9">Cytochrome c domain-containing protein</fullName>
    </recommendedName>
</protein>
<evidence type="ECO:0000313" key="10">
    <source>
        <dbReference type="EMBL" id="SVC37882.1"/>
    </source>
</evidence>
<evidence type="ECO:0000256" key="7">
    <source>
        <dbReference type="ARBA" id="ARBA00023136"/>
    </source>
</evidence>
<dbReference type="Gene3D" id="1.10.760.10">
    <property type="entry name" value="Cytochrome c-like domain"/>
    <property type="match status" value="1"/>
</dbReference>
<keyword evidence="4" id="KW-0479">Metal-binding</keyword>
<sequence>MLGTFDRSSLQRGYQVYQEVCSACHSIQYLSYRNLSEKGGPEFSIEETKAIAAQFEVLDGPNSDGEMFTRPGRLSDKFVKPFPNVEAATAANGGAYPPDMSVLTKARKGGADYIYSLLVGYEDAPAGYELDDGVYYNKYMVGNKIKMSKPLFDGAVEYSDGVQATEAQMAKDVATFLTWAAEPHLEARHKMGVSAILYLIVLIMLVYFSMKKVWSRVDSKNDLEQQEDAFDKVEKWTTQYEGDDPKSFK</sequence>
<proteinExistence type="predicted"/>
<dbReference type="InterPro" id="IPR009056">
    <property type="entry name" value="Cyt_c-like_dom"/>
</dbReference>
<dbReference type="PANTHER" id="PTHR10266">
    <property type="entry name" value="CYTOCHROME C1"/>
    <property type="match status" value="1"/>
</dbReference>
<dbReference type="SUPFAM" id="SSF46626">
    <property type="entry name" value="Cytochrome c"/>
    <property type="match status" value="1"/>
</dbReference>
<organism evidence="10">
    <name type="scientific">marine metagenome</name>
    <dbReference type="NCBI Taxonomy" id="408172"/>
    <lineage>
        <taxon>unclassified sequences</taxon>
        <taxon>metagenomes</taxon>
        <taxon>ecological metagenomes</taxon>
    </lineage>
</organism>
<dbReference type="GO" id="GO:0016020">
    <property type="term" value="C:membrane"/>
    <property type="evidence" value="ECO:0007669"/>
    <property type="project" value="UniProtKB-SubCell"/>
</dbReference>
<dbReference type="GO" id="GO:0046872">
    <property type="term" value="F:metal ion binding"/>
    <property type="evidence" value="ECO:0007669"/>
    <property type="project" value="UniProtKB-KW"/>
</dbReference>
<dbReference type="InterPro" id="IPR002326">
    <property type="entry name" value="Cyt_c1"/>
</dbReference>
<dbReference type="PANTHER" id="PTHR10266:SF3">
    <property type="entry name" value="CYTOCHROME C1, HEME PROTEIN, MITOCHONDRIAL"/>
    <property type="match status" value="1"/>
</dbReference>
<reference evidence="10" key="1">
    <citation type="submission" date="2018-05" db="EMBL/GenBank/DDBJ databases">
        <authorList>
            <person name="Lanie J.A."/>
            <person name="Ng W.-L."/>
            <person name="Kazmierczak K.M."/>
            <person name="Andrzejewski T.M."/>
            <person name="Davidsen T.M."/>
            <person name="Wayne K.J."/>
            <person name="Tettelin H."/>
            <person name="Glass J.I."/>
            <person name="Rusch D."/>
            <person name="Podicherti R."/>
            <person name="Tsui H.-C.T."/>
            <person name="Winkler M.E."/>
        </authorList>
    </citation>
    <scope>NUCLEOTIDE SEQUENCE</scope>
</reference>
<evidence type="ECO:0000256" key="4">
    <source>
        <dbReference type="ARBA" id="ARBA00022723"/>
    </source>
</evidence>
<evidence type="ECO:0000256" key="6">
    <source>
        <dbReference type="ARBA" id="ARBA00023004"/>
    </source>
</evidence>
<evidence type="ECO:0000256" key="1">
    <source>
        <dbReference type="ARBA" id="ARBA00004370"/>
    </source>
</evidence>